<organism evidence="2 3">
    <name type="scientific">Streptomyces rochei</name>
    <name type="common">Streptomyces parvullus</name>
    <dbReference type="NCBI Taxonomy" id="1928"/>
    <lineage>
        <taxon>Bacteria</taxon>
        <taxon>Bacillati</taxon>
        <taxon>Actinomycetota</taxon>
        <taxon>Actinomycetes</taxon>
        <taxon>Kitasatosporales</taxon>
        <taxon>Streptomycetaceae</taxon>
        <taxon>Streptomyces</taxon>
        <taxon>Streptomyces rochei group</taxon>
    </lineage>
</organism>
<dbReference type="Gene3D" id="1.20.120.450">
    <property type="entry name" value="dinb family like domain"/>
    <property type="match status" value="1"/>
</dbReference>
<name>A0AAX3ZB28_STRRO</name>
<evidence type="ECO:0000313" key="2">
    <source>
        <dbReference type="EMBL" id="WMC84381.1"/>
    </source>
</evidence>
<evidence type="ECO:0000313" key="3">
    <source>
        <dbReference type="Proteomes" id="UP001231701"/>
    </source>
</evidence>
<dbReference type="InterPro" id="IPR017517">
    <property type="entry name" value="Maleyloyr_isom"/>
</dbReference>
<dbReference type="Proteomes" id="UP001231701">
    <property type="component" value="Chromosome"/>
</dbReference>
<dbReference type="Pfam" id="PF11716">
    <property type="entry name" value="MDMPI_N"/>
    <property type="match status" value="1"/>
</dbReference>
<dbReference type="GO" id="GO:0046872">
    <property type="term" value="F:metal ion binding"/>
    <property type="evidence" value="ECO:0007669"/>
    <property type="project" value="InterPro"/>
</dbReference>
<evidence type="ECO:0000259" key="1">
    <source>
        <dbReference type="Pfam" id="PF11716"/>
    </source>
</evidence>
<proteinExistence type="predicted"/>
<gene>
    <name evidence="2" type="ORF">P7W03_01905</name>
</gene>
<feature type="domain" description="Mycothiol-dependent maleylpyruvate isomerase metal-binding" evidence="1">
    <location>
        <begin position="18"/>
        <end position="136"/>
    </location>
</feature>
<dbReference type="AlphaFoldDB" id="A0AAX3ZB28"/>
<dbReference type="InterPro" id="IPR024344">
    <property type="entry name" value="MDMPI_metal-binding"/>
</dbReference>
<dbReference type="EMBL" id="CP121271">
    <property type="protein sequence ID" value="WMC84381.1"/>
    <property type="molecule type" value="Genomic_DNA"/>
</dbReference>
<dbReference type="RefSeq" id="WP_125769468.1">
    <property type="nucleotide sequence ID" value="NZ_CP121271.1"/>
</dbReference>
<sequence>MTTTSPTAAHVPVAVLLDAAARQAVPVVRGIEDDALTAPTPCADYDVRALVDHLHHVVVQFQELAAKRAADFSTTPSVVRPDTDWRAAFAREADALVAAWAAPGAEEGTTGQMEMPARTVAHMALLDLTVHAWDLAVATGQSYEADPSVLTELVGAVEAMAPQAREYGVFGPEVPTPGHATELERVLALTGRDPRWRA</sequence>
<protein>
    <submittedName>
        <fullName evidence="2">TIGR03086 family metal-binding protein</fullName>
    </submittedName>
</protein>
<accession>A0AAX3ZB28</accession>
<dbReference type="SUPFAM" id="SSF109854">
    <property type="entry name" value="DinB/YfiT-like putative metalloenzymes"/>
    <property type="match status" value="1"/>
</dbReference>
<dbReference type="InterPro" id="IPR034660">
    <property type="entry name" value="DinB/YfiT-like"/>
</dbReference>
<dbReference type="NCBIfam" id="TIGR03083">
    <property type="entry name" value="maleylpyruvate isomerase family mycothiol-dependent enzyme"/>
    <property type="match status" value="1"/>
</dbReference>
<dbReference type="NCBIfam" id="TIGR03086">
    <property type="entry name" value="TIGR03086 family metal-binding protein"/>
    <property type="match status" value="1"/>
</dbReference>
<reference evidence="2" key="1">
    <citation type="submission" date="2023-03" db="EMBL/GenBank/DDBJ databases">
        <title>Borrelidin-producing and root-colonizing Streptomyces rochei is a potent biopesticide for soil-borne oomycete-caused plant diseases.</title>
        <authorList>
            <person name="Zhou D."/>
            <person name="Wang X."/>
            <person name="Navarro-Munoz J.C."/>
            <person name="Li W."/>
            <person name="Li J."/>
            <person name="Jiu M."/>
            <person name="Deng S."/>
            <person name="Ye Y."/>
            <person name="Daly P."/>
            <person name="Wei L."/>
        </authorList>
    </citation>
    <scope>NUCLEOTIDE SEQUENCE</scope>
    <source>
        <strain evidence="2">JK1</strain>
    </source>
</reference>
<dbReference type="GeneID" id="90940740"/>
<dbReference type="InterPro" id="IPR017520">
    <property type="entry name" value="CHP03086"/>
</dbReference>